<organism evidence="2 3">
    <name type="scientific">Morus notabilis</name>
    <dbReference type="NCBI Taxonomy" id="981085"/>
    <lineage>
        <taxon>Eukaryota</taxon>
        <taxon>Viridiplantae</taxon>
        <taxon>Streptophyta</taxon>
        <taxon>Embryophyta</taxon>
        <taxon>Tracheophyta</taxon>
        <taxon>Spermatophyta</taxon>
        <taxon>Magnoliopsida</taxon>
        <taxon>eudicotyledons</taxon>
        <taxon>Gunneridae</taxon>
        <taxon>Pentapetalae</taxon>
        <taxon>rosids</taxon>
        <taxon>fabids</taxon>
        <taxon>Rosales</taxon>
        <taxon>Moraceae</taxon>
        <taxon>Moreae</taxon>
        <taxon>Morus</taxon>
    </lineage>
</organism>
<keyword evidence="3" id="KW-1185">Reference proteome</keyword>
<evidence type="ECO:0000256" key="1">
    <source>
        <dbReference type="SAM" id="MobiDB-lite"/>
    </source>
</evidence>
<dbReference type="EMBL" id="KE346246">
    <property type="protein sequence ID" value="EXC31241.1"/>
    <property type="molecule type" value="Genomic_DNA"/>
</dbReference>
<sequence>MLTPLSSTSLAIPSSPPTTRTTTTLSSLPSRLAQSQPQTSFVKPKLLVKEKGKKLGAQEGNRPTLRPAHRGKWCSTMSLVLMWWRGIVAIKLMRNKMVLMVLIRDGCGWARRRVGREVGGGGVWNGVGQHRRKPHEGESQR</sequence>
<feature type="compositionally biased region" description="Polar residues" evidence="1">
    <location>
        <begin position="1"/>
        <end position="12"/>
    </location>
</feature>
<gene>
    <name evidence="2" type="ORF">L484_002086</name>
</gene>
<evidence type="ECO:0000313" key="3">
    <source>
        <dbReference type="Proteomes" id="UP000030645"/>
    </source>
</evidence>
<feature type="region of interest" description="Disordered" evidence="1">
    <location>
        <begin position="120"/>
        <end position="141"/>
    </location>
</feature>
<protein>
    <submittedName>
        <fullName evidence="2">Uncharacterized protein</fullName>
    </submittedName>
</protein>
<dbReference type="AlphaFoldDB" id="W9SIS0"/>
<dbReference type="Proteomes" id="UP000030645">
    <property type="component" value="Unassembled WGS sequence"/>
</dbReference>
<name>W9SIS0_9ROSA</name>
<accession>W9SIS0</accession>
<proteinExistence type="predicted"/>
<feature type="region of interest" description="Disordered" evidence="1">
    <location>
        <begin position="1"/>
        <end position="65"/>
    </location>
</feature>
<feature type="compositionally biased region" description="Low complexity" evidence="1">
    <location>
        <begin position="17"/>
        <end position="32"/>
    </location>
</feature>
<evidence type="ECO:0000313" key="2">
    <source>
        <dbReference type="EMBL" id="EXC31241.1"/>
    </source>
</evidence>
<reference evidence="3" key="1">
    <citation type="submission" date="2013-01" db="EMBL/GenBank/DDBJ databases">
        <title>Draft Genome Sequence of a Mulberry Tree, Morus notabilis C.K. Schneid.</title>
        <authorList>
            <person name="He N."/>
            <person name="Zhao S."/>
        </authorList>
    </citation>
    <scope>NUCLEOTIDE SEQUENCE</scope>
</reference>